<dbReference type="Pfam" id="PF19937">
    <property type="entry name" value="GldC-like"/>
    <property type="match status" value="1"/>
</dbReference>
<proteinExistence type="predicted"/>
<gene>
    <name evidence="1" type="primary">gldC</name>
    <name evidence="1" type="ordered locus">SGRA_1394</name>
</gene>
<keyword evidence="2" id="KW-1185">Reference proteome</keyword>
<dbReference type="STRING" id="984262.SGRA_1394"/>
<accession>H6L6I7</accession>
<name>H6L6I7_SAPGL</name>
<dbReference type="AlphaFoldDB" id="H6L6I7"/>
<dbReference type="Proteomes" id="UP000007519">
    <property type="component" value="Chromosome"/>
</dbReference>
<sequence length="118" mass="13760">MGKDTNKVVQENNIQLTVGLNADRTPVKIEWEASDSQNGPEECKAMLISLFDKAHKDTLKIDLWTLDMQVNEMDRFMYQTLRGLADTYYRATNNQQLSNDFMRFVQYFGEKTETLPKK</sequence>
<dbReference type="InterPro" id="IPR019854">
    <property type="entry name" value="Motility-assoc_prot_GldC"/>
</dbReference>
<reference evidence="1 2" key="1">
    <citation type="journal article" date="2012" name="Stand. Genomic Sci.">
        <title>Complete genome sequencing and analysis of Saprospira grandis str. Lewin, a predatory marine bacterium.</title>
        <authorList>
            <person name="Saw J.H."/>
            <person name="Yuryev A."/>
            <person name="Kanbe M."/>
            <person name="Hou S."/>
            <person name="Young A.G."/>
            <person name="Aizawa S."/>
            <person name="Alam M."/>
        </authorList>
    </citation>
    <scope>NUCLEOTIDE SEQUENCE [LARGE SCALE GENOMIC DNA]</scope>
    <source>
        <strain evidence="1 2">Lewin</strain>
    </source>
</reference>
<dbReference type="KEGG" id="sgn:SGRA_1394"/>
<dbReference type="eggNOG" id="ENOG503176X">
    <property type="taxonomic scope" value="Bacteria"/>
</dbReference>
<evidence type="ECO:0000313" key="1">
    <source>
        <dbReference type="EMBL" id="AFC24129.1"/>
    </source>
</evidence>
<dbReference type="RefSeq" id="WP_015691766.1">
    <property type="nucleotide sequence ID" value="NC_016940.1"/>
</dbReference>
<dbReference type="EMBL" id="CP002831">
    <property type="protein sequence ID" value="AFC24129.1"/>
    <property type="molecule type" value="Genomic_DNA"/>
</dbReference>
<organism evidence="1 2">
    <name type="scientific">Saprospira grandis (strain Lewin)</name>
    <dbReference type="NCBI Taxonomy" id="984262"/>
    <lineage>
        <taxon>Bacteria</taxon>
        <taxon>Pseudomonadati</taxon>
        <taxon>Bacteroidota</taxon>
        <taxon>Saprospiria</taxon>
        <taxon>Saprospirales</taxon>
        <taxon>Saprospiraceae</taxon>
        <taxon>Saprospira</taxon>
    </lineage>
</organism>
<dbReference type="OrthoDB" id="893422at2"/>
<protein>
    <submittedName>
        <fullName evidence="1">Gliding motility protein GldC</fullName>
    </submittedName>
</protein>
<dbReference type="HOGENOM" id="CLU_170347_0_0_10"/>
<evidence type="ECO:0000313" key="2">
    <source>
        <dbReference type="Proteomes" id="UP000007519"/>
    </source>
</evidence>